<dbReference type="EMBL" id="JBEFKJ010000003">
    <property type="protein sequence ID" value="KAL2046987.1"/>
    <property type="molecule type" value="Genomic_DNA"/>
</dbReference>
<dbReference type="Proteomes" id="UP001590950">
    <property type="component" value="Unassembled WGS sequence"/>
</dbReference>
<evidence type="ECO:0000256" key="1">
    <source>
        <dbReference type="SAM" id="MobiDB-lite"/>
    </source>
</evidence>
<evidence type="ECO:0000313" key="2">
    <source>
        <dbReference type="EMBL" id="KAL2046987.1"/>
    </source>
</evidence>
<feature type="compositionally biased region" description="Polar residues" evidence="1">
    <location>
        <begin position="37"/>
        <end position="50"/>
    </location>
</feature>
<name>A0ABR4AML8_9LECA</name>
<organism evidence="2 3">
    <name type="scientific">Stereocaulon virgatum</name>
    <dbReference type="NCBI Taxonomy" id="373712"/>
    <lineage>
        <taxon>Eukaryota</taxon>
        <taxon>Fungi</taxon>
        <taxon>Dikarya</taxon>
        <taxon>Ascomycota</taxon>
        <taxon>Pezizomycotina</taxon>
        <taxon>Lecanoromycetes</taxon>
        <taxon>OSLEUM clade</taxon>
        <taxon>Lecanoromycetidae</taxon>
        <taxon>Lecanorales</taxon>
        <taxon>Lecanorineae</taxon>
        <taxon>Stereocaulaceae</taxon>
        <taxon>Stereocaulon</taxon>
    </lineage>
</organism>
<keyword evidence="3" id="KW-1185">Reference proteome</keyword>
<proteinExistence type="predicted"/>
<comment type="caution">
    <text evidence="2">The sequence shown here is derived from an EMBL/GenBank/DDBJ whole genome shotgun (WGS) entry which is preliminary data.</text>
</comment>
<protein>
    <submittedName>
        <fullName evidence="2">Uncharacterized protein</fullName>
    </submittedName>
</protein>
<sequence length="372" mass="41983">MVKKLLKLLGLARGKKERRESRVGILKEASHFGNGDGATSESDTARSPSDVSRHDYGAASVPAAAQSPDDEKPTATTTAKSPPPKKSYWEQAAKKLQREDPDTYKALTHFMNQLSPDARISRAAVSMLIDSHRSSAESGQRRPLFFKFTSDENKHRMDLKSYVKLRQIYVDYALTVEILDQVRADIPWAGFHFIKNAVIYDCGESRVLLAGVANNALMIAGYAEIEAIYRKDQKTKLDPAFETALIDFYTSILVYRVKAASHCEEVWKRKCRGPLRRLFNRESDTDQESQDWDAMQQTIDEKHAVCKRFLKLFDSPDPQVADKSLHSILETFGKRRAGAVRVFNEDERGPPPYTASTIPEPVSIWEQTLANL</sequence>
<accession>A0ABR4AML8</accession>
<gene>
    <name evidence="2" type="ORF">N7G274_001005</name>
</gene>
<feature type="region of interest" description="Disordered" evidence="1">
    <location>
        <begin position="9"/>
        <end position="88"/>
    </location>
</feature>
<evidence type="ECO:0000313" key="3">
    <source>
        <dbReference type="Proteomes" id="UP001590950"/>
    </source>
</evidence>
<reference evidence="2 3" key="1">
    <citation type="submission" date="2024-09" db="EMBL/GenBank/DDBJ databases">
        <title>Rethinking Asexuality: The Enigmatic Case of Functional Sexual Genes in Lepraria (Stereocaulaceae).</title>
        <authorList>
            <person name="Doellman M."/>
            <person name="Sun Y."/>
            <person name="Barcenas-Pena A."/>
            <person name="Lumbsch H.T."/>
            <person name="Grewe F."/>
        </authorList>
    </citation>
    <scope>NUCLEOTIDE SEQUENCE [LARGE SCALE GENOMIC DNA]</scope>
    <source>
        <strain evidence="2 3">Mercado 3170</strain>
    </source>
</reference>